<dbReference type="AlphaFoldDB" id="A0A378MF40"/>
<dbReference type="GO" id="GO:0047700">
    <property type="term" value="F:beta-glucoside kinase activity"/>
    <property type="evidence" value="ECO:0007669"/>
    <property type="project" value="UniProtKB-EC"/>
</dbReference>
<dbReference type="PANTHER" id="PTHR18964">
    <property type="entry name" value="ROK (REPRESSOR, ORF, KINASE) FAMILY"/>
    <property type="match status" value="1"/>
</dbReference>
<dbReference type="Proteomes" id="UP000254879">
    <property type="component" value="Unassembled WGS sequence"/>
</dbReference>
<dbReference type="EMBL" id="UGPG01000001">
    <property type="protein sequence ID" value="STY44999.1"/>
    <property type="molecule type" value="Genomic_DNA"/>
</dbReference>
<dbReference type="SUPFAM" id="SSF53067">
    <property type="entry name" value="Actin-like ATPase domain"/>
    <property type="match status" value="1"/>
</dbReference>
<evidence type="ECO:0000313" key="2">
    <source>
        <dbReference type="EMBL" id="STY44999.1"/>
    </source>
</evidence>
<name>A0A378MF40_LISGR</name>
<dbReference type="Pfam" id="PF00480">
    <property type="entry name" value="ROK"/>
    <property type="match status" value="1"/>
</dbReference>
<proteinExistence type="inferred from homology"/>
<keyword evidence="2" id="KW-0418">Kinase</keyword>
<sequence>MQKYVGIDIGGSFIKFGLVDADGNILEQESMPTKREDPEGLLAKLTAIIAGYQRKGIDKVAISLPGVISQDGTMITAGAIPGFKSRNIQAELTKMTGASVQVINDANAAALSEKWLGHGKNIKNYFCLTLGTGVGGAVVLNDQLLTGRTGAAGEVGISLLGRGNTRPVGYESVSFFAGAVAGLCRIYNFKKGVFNLADWQTDIPTILKEAKSGGGIAQESFNEFYQNVAVTILNITVMYDPERILIGGGVSANEEIMANVKQAVNDLFTRYTDVSAVGAPEILPCKFRNSAGILGAVYHYIQENKEEWKWVN</sequence>
<dbReference type="PANTHER" id="PTHR18964:SF165">
    <property type="entry name" value="BETA-GLUCOSIDE KINASE"/>
    <property type="match status" value="1"/>
</dbReference>
<organism evidence="2 3">
    <name type="scientific">Listeria grayi</name>
    <name type="common">Listeria murrayi</name>
    <dbReference type="NCBI Taxonomy" id="1641"/>
    <lineage>
        <taxon>Bacteria</taxon>
        <taxon>Bacillati</taxon>
        <taxon>Bacillota</taxon>
        <taxon>Bacilli</taxon>
        <taxon>Bacillales</taxon>
        <taxon>Listeriaceae</taxon>
        <taxon>Listeria</taxon>
    </lineage>
</organism>
<evidence type="ECO:0000313" key="3">
    <source>
        <dbReference type="Proteomes" id="UP000254879"/>
    </source>
</evidence>
<dbReference type="RefSeq" id="WP_003757338.1">
    <property type="nucleotide sequence ID" value="NZ_CABKNG010000002.1"/>
</dbReference>
<reference evidence="2 3" key="1">
    <citation type="submission" date="2018-06" db="EMBL/GenBank/DDBJ databases">
        <authorList>
            <consortium name="Pathogen Informatics"/>
            <person name="Doyle S."/>
        </authorList>
    </citation>
    <scope>NUCLEOTIDE SEQUENCE [LARGE SCALE GENOMIC DNA]</scope>
    <source>
        <strain evidence="3">NCTC 10815</strain>
    </source>
</reference>
<dbReference type="CDD" id="cd24152">
    <property type="entry name" value="ASKHA_NBD_ROK-like"/>
    <property type="match status" value="1"/>
</dbReference>
<dbReference type="InterPro" id="IPR000600">
    <property type="entry name" value="ROK"/>
</dbReference>
<accession>A0A378MF40</accession>
<keyword evidence="2" id="KW-0808">Transferase</keyword>
<gene>
    <name evidence="2" type="primary">bglK_2</name>
    <name evidence="2" type="ORF">NCTC10815_02372</name>
</gene>
<dbReference type="EC" id="2.7.1.85" evidence="2"/>
<evidence type="ECO:0000256" key="1">
    <source>
        <dbReference type="ARBA" id="ARBA00006479"/>
    </source>
</evidence>
<dbReference type="Gene3D" id="3.30.420.40">
    <property type="match status" value="2"/>
</dbReference>
<dbReference type="InterPro" id="IPR043129">
    <property type="entry name" value="ATPase_NBD"/>
</dbReference>
<comment type="similarity">
    <text evidence="1">Belongs to the ROK (NagC/XylR) family.</text>
</comment>
<protein>
    <submittedName>
        <fullName evidence="2">Beta-glucoside kinase</fullName>
        <ecNumber evidence="2">2.7.1.85</ecNumber>
    </submittedName>
</protein>